<accession>V9EL56</accession>
<proteinExistence type="predicted"/>
<evidence type="ECO:0000313" key="2">
    <source>
        <dbReference type="EMBL" id="ETI39666.1"/>
    </source>
</evidence>
<feature type="domain" description="Argonaute linker 1" evidence="1">
    <location>
        <begin position="49"/>
        <end position="99"/>
    </location>
</feature>
<evidence type="ECO:0000313" key="3">
    <source>
        <dbReference type="Proteomes" id="UP000018721"/>
    </source>
</evidence>
<dbReference type="SMART" id="SM01163">
    <property type="entry name" value="DUF1785"/>
    <property type="match status" value="1"/>
</dbReference>
<dbReference type="AlphaFoldDB" id="V9EL56"/>
<keyword evidence="3" id="KW-1185">Reference proteome</keyword>
<dbReference type="InterPro" id="IPR014811">
    <property type="entry name" value="ArgoL1"/>
</dbReference>
<sequence length="168" mass="18987">MTFDVKIQHVESIEIVNLLQHYSDPEVNVMPVMQAIDVVTRHQASQSMSRVGRALYTMINTHTLQGGRELCLVYHQAVRKATETLVLNLNETSAVFYAPGPLMQMALAALRISNPRSIRNLTDKQLKSLSHTLPKVEATTTHRNDRSCSRTSATKFLNFQLNDVLFYS</sequence>
<dbReference type="EMBL" id="ANIZ01002540">
    <property type="protein sequence ID" value="ETI39666.1"/>
    <property type="molecule type" value="Genomic_DNA"/>
</dbReference>
<dbReference type="eggNOG" id="KOG1041">
    <property type="taxonomic scope" value="Eukaryota"/>
</dbReference>
<reference evidence="2 3" key="1">
    <citation type="submission" date="2013-11" db="EMBL/GenBank/DDBJ databases">
        <title>The Genome Sequence of Phytophthora parasitica P1569.</title>
        <authorList>
            <consortium name="The Broad Institute Genomics Platform"/>
            <person name="Russ C."/>
            <person name="Tyler B."/>
            <person name="Panabieres F."/>
            <person name="Shan W."/>
            <person name="Tripathy S."/>
            <person name="Grunwald N."/>
            <person name="Machado M."/>
            <person name="Johnson C.S."/>
            <person name="Arredondo F."/>
            <person name="Hong C."/>
            <person name="Coffey M."/>
            <person name="Young S.K."/>
            <person name="Zeng Q."/>
            <person name="Gargeya S."/>
            <person name="Fitzgerald M."/>
            <person name="Abouelleil A."/>
            <person name="Alvarado L."/>
            <person name="Chapman S.B."/>
            <person name="Gainer-Dewar J."/>
            <person name="Goldberg J."/>
            <person name="Griggs A."/>
            <person name="Gujja S."/>
            <person name="Hansen M."/>
            <person name="Howarth C."/>
            <person name="Imamovic A."/>
            <person name="Ireland A."/>
            <person name="Larimer J."/>
            <person name="McCowan C."/>
            <person name="Murphy C."/>
            <person name="Pearson M."/>
            <person name="Poon T.W."/>
            <person name="Priest M."/>
            <person name="Roberts A."/>
            <person name="Saif S."/>
            <person name="Shea T."/>
            <person name="Sykes S."/>
            <person name="Wortman J."/>
            <person name="Nusbaum C."/>
            <person name="Birren B."/>
        </authorList>
    </citation>
    <scope>NUCLEOTIDE SEQUENCE [LARGE SCALE GENOMIC DNA]</scope>
    <source>
        <strain evidence="2 3">P1569</strain>
    </source>
</reference>
<organism evidence="2 3">
    <name type="scientific">Phytophthora nicotianae P1569</name>
    <dbReference type="NCBI Taxonomy" id="1317065"/>
    <lineage>
        <taxon>Eukaryota</taxon>
        <taxon>Sar</taxon>
        <taxon>Stramenopiles</taxon>
        <taxon>Oomycota</taxon>
        <taxon>Peronosporomycetes</taxon>
        <taxon>Peronosporales</taxon>
        <taxon>Peronosporaceae</taxon>
        <taxon>Phytophthora</taxon>
    </lineage>
</organism>
<protein>
    <recommendedName>
        <fullName evidence="1">Argonaute linker 1 domain-containing protein</fullName>
    </recommendedName>
</protein>
<comment type="caution">
    <text evidence="2">The sequence shown here is derived from an EMBL/GenBank/DDBJ whole genome shotgun (WGS) entry which is preliminary data.</text>
</comment>
<evidence type="ECO:0000259" key="1">
    <source>
        <dbReference type="SMART" id="SM01163"/>
    </source>
</evidence>
<dbReference type="HOGENOM" id="CLU_1589659_0_0_1"/>
<dbReference type="Pfam" id="PF08699">
    <property type="entry name" value="ArgoL1"/>
    <property type="match status" value="1"/>
</dbReference>
<dbReference type="OrthoDB" id="10252740at2759"/>
<dbReference type="PANTHER" id="PTHR22891">
    <property type="entry name" value="EUKARYOTIC TRANSLATION INITIATION FACTOR 2C"/>
    <property type="match status" value="1"/>
</dbReference>
<name>V9EL56_PHYNI</name>
<gene>
    <name evidence="2" type="ORF">F443_14749</name>
</gene>
<dbReference type="Proteomes" id="UP000018721">
    <property type="component" value="Unassembled WGS sequence"/>
</dbReference>